<dbReference type="PANTHER" id="PTHR11076:SF33">
    <property type="entry name" value="DNA POLYMERASE KAPPA"/>
    <property type="match status" value="1"/>
</dbReference>
<keyword evidence="3" id="KW-0548">Nucleotidyltransferase</keyword>
<dbReference type="GO" id="GO:0042276">
    <property type="term" value="P:error-prone translesion synthesis"/>
    <property type="evidence" value="ECO:0007669"/>
    <property type="project" value="TreeGrafter"/>
</dbReference>
<evidence type="ECO:0000313" key="9">
    <source>
        <dbReference type="EMBL" id="PXA05357.1"/>
    </source>
</evidence>
<dbReference type="SUPFAM" id="SSF56672">
    <property type="entry name" value="DNA/RNA polymerases"/>
    <property type="match status" value="1"/>
</dbReference>
<comment type="similarity">
    <text evidence="1">Belongs to the DNA polymerase type-Y family.</text>
</comment>
<evidence type="ECO:0000259" key="8">
    <source>
        <dbReference type="PROSITE" id="PS50173"/>
    </source>
</evidence>
<sequence length="420" mass="47271">MSLRYIFLDFDSFFASVEQQMRPELRGKPVGVVPSLGVDTTCCIAASYEAKAYGVKTGTGVREARALCPGIQLIEANHTRYVKIHERLKELIHSVIYVEEVLSIDEMYGRLPPHWQHPEVAQDKACEVKSLIGDKIGPQVTVSIGLAPNRFIAKLASKLNKPNGLVCVDFKDLPLALYPMELSDITGIGPRMLRRLRSARILNMGDLYAASRRKLHRIWGSVEGDRMWYALRGIDLPPVETKKSTIGHSHVLPPALRTFHGGHATLHRMLQKACRRLRAEGYFTGCLIVQVKFGFDLRWAAETHCFPTQDSVALGQLLDALWADRPDDVPSPTKVGVTFTKLIHHKNHTVSLFPEDNDLRRMQLQHAMDAINRTHGGRTLYYANSMEAQKDYGAAPMRIAFTHIPNLDMEDDTPERGMEQ</sequence>
<dbReference type="Pfam" id="PF00817">
    <property type="entry name" value="IMS"/>
    <property type="match status" value="1"/>
</dbReference>
<dbReference type="PANTHER" id="PTHR11076">
    <property type="entry name" value="DNA REPAIR POLYMERASE UMUC / TRANSFERASE FAMILY MEMBER"/>
    <property type="match status" value="1"/>
</dbReference>
<accession>A0A317ZME5</accession>
<keyword evidence="5" id="KW-0227">DNA damage</keyword>
<dbReference type="RefSeq" id="WP_110129438.1">
    <property type="nucleotide sequence ID" value="NZ_QHJQ01000001.1"/>
</dbReference>
<dbReference type="CDD" id="cd00424">
    <property type="entry name" value="PolY"/>
    <property type="match status" value="1"/>
</dbReference>
<keyword evidence="10" id="KW-1185">Reference proteome</keyword>
<organism evidence="9 10">
    <name type="scientific">Coraliomargarita sinensis</name>
    <dbReference type="NCBI Taxonomy" id="2174842"/>
    <lineage>
        <taxon>Bacteria</taxon>
        <taxon>Pseudomonadati</taxon>
        <taxon>Verrucomicrobiota</taxon>
        <taxon>Opitutia</taxon>
        <taxon>Puniceicoccales</taxon>
        <taxon>Coraliomargaritaceae</taxon>
        <taxon>Coraliomargarita</taxon>
    </lineage>
</organism>
<keyword evidence="7" id="KW-0234">DNA repair</keyword>
<evidence type="ECO:0000256" key="2">
    <source>
        <dbReference type="ARBA" id="ARBA00022679"/>
    </source>
</evidence>
<evidence type="ECO:0000256" key="3">
    <source>
        <dbReference type="ARBA" id="ARBA00022695"/>
    </source>
</evidence>
<keyword evidence="4" id="KW-0479">Metal-binding</keyword>
<dbReference type="InterPro" id="IPR043502">
    <property type="entry name" value="DNA/RNA_pol_sf"/>
</dbReference>
<evidence type="ECO:0000256" key="6">
    <source>
        <dbReference type="ARBA" id="ARBA00022842"/>
    </source>
</evidence>
<dbReference type="Pfam" id="PF11799">
    <property type="entry name" value="IMS_C"/>
    <property type="match status" value="1"/>
</dbReference>
<dbReference type="PROSITE" id="PS50173">
    <property type="entry name" value="UMUC"/>
    <property type="match status" value="1"/>
</dbReference>
<comment type="caution">
    <text evidence="9">The sequence shown here is derived from an EMBL/GenBank/DDBJ whole genome shotgun (WGS) entry which is preliminary data.</text>
</comment>
<evidence type="ECO:0000256" key="1">
    <source>
        <dbReference type="ARBA" id="ARBA00010945"/>
    </source>
</evidence>
<evidence type="ECO:0000256" key="7">
    <source>
        <dbReference type="ARBA" id="ARBA00023204"/>
    </source>
</evidence>
<reference evidence="9 10" key="1">
    <citation type="submission" date="2018-05" db="EMBL/GenBank/DDBJ databases">
        <title>Coraliomargarita sinensis sp. nov., isolated from a marine solar saltern.</title>
        <authorList>
            <person name="Zhou L.Y."/>
        </authorList>
    </citation>
    <scope>NUCLEOTIDE SEQUENCE [LARGE SCALE GENOMIC DNA]</scope>
    <source>
        <strain evidence="9 10">WN38</strain>
    </source>
</reference>
<evidence type="ECO:0000313" key="10">
    <source>
        <dbReference type="Proteomes" id="UP000247099"/>
    </source>
</evidence>
<dbReference type="InterPro" id="IPR017961">
    <property type="entry name" value="DNA_pol_Y-fam_little_finger"/>
</dbReference>
<dbReference type="GO" id="GO:0009432">
    <property type="term" value="P:SOS response"/>
    <property type="evidence" value="ECO:0007669"/>
    <property type="project" value="TreeGrafter"/>
</dbReference>
<dbReference type="AlphaFoldDB" id="A0A317ZME5"/>
<keyword evidence="6" id="KW-0460">Magnesium</keyword>
<proteinExistence type="inferred from homology"/>
<dbReference type="OrthoDB" id="9808813at2"/>
<dbReference type="Proteomes" id="UP000247099">
    <property type="component" value="Unassembled WGS sequence"/>
</dbReference>
<protein>
    <submittedName>
        <fullName evidence="9">DNA polymerase</fullName>
    </submittedName>
</protein>
<dbReference type="EMBL" id="QHJQ01000001">
    <property type="protein sequence ID" value="PXA05357.1"/>
    <property type="molecule type" value="Genomic_DNA"/>
</dbReference>
<dbReference type="InterPro" id="IPR043128">
    <property type="entry name" value="Rev_trsase/Diguanyl_cyclase"/>
</dbReference>
<dbReference type="InterPro" id="IPR001126">
    <property type="entry name" value="UmuC"/>
</dbReference>
<dbReference type="Gene3D" id="1.10.150.20">
    <property type="entry name" value="5' to 3' exonuclease, C-terminal subdomain"/>
    <property type="match status" value="1"/>
</dbReference>
<gene>
    <name evidence="9" type="ORF">DDZ13_00385</name>
</gene>
<dbReference type="GO" id="GO:0006281">
    <property type="term" value="P:DNA repair"/>
    <property type="evidence" value="ECO:0007669"/>
    <property type="project" value="UniProtKB-KW"/>
</dbReference>
<dbReference type="InterPro" id="IPR050116">
    <property type="entry name" value="DNA_polymerase-Y"/>
</dbReference>
<dbReference type="GO" id="GO:0003887">
    <property type="term" value="F:DNA-directed DNA polymerase activity"/>
    <property type="evidence" value="ECO:0007669"/>
    <property type="project" value="UniProtKB-KW"/>
</dbReference>
<evidence type="ECO:0000256" key="4">
    <source>
        <dbReference type="ARBA" id="ARBA00022723"/>
    </source>
</evidence>
<keyword evidence="2" id="KW-0808">Transferase</keyword>
<name>A0A317ZME5_9BACT</name>
<dbReference type="InParanoid" id="A0A317ZME5"/>
<dbReference type="FunFam" id="3.40.1170.60:FF:000003">
    <property type="entry name" value="DNA polymerase eta"/>
    <property type="match status" value="1"/>
</dbReference>
<dbReference type="Gene3D" id="3.40.1170.60">
    <property type="match status" value="1"/>
</dbReference>
<dbReference type="GO" id="GO:0046872">
    <property type="term" value="F:metal ion binding"/>
    <property type="evidence" value="ECO:0007669"/>
    <property type="project" value="UniProtKB-KW"/>
</dbReference>
<dbReference type="Gene3D" id="3.30.70.270">
    <property type="match status" value="1"/>
</dbReference>
<feature type="domain" description="UmuC" evidence="8">
    <location>
        <begin position="5"/>
        <end position="189"/>
    </location>
</feature>
<dbReference type="GO" id="GO:0005829">
    <property type="term" value="C:cytosol"/>
    <property type="evidence" value="ECO:0007669"/>
    <property type="project" value="TreeGrafter"/>
</dbReference>
<dbReference type="GO" id="GO:0003684">
    <property type="term" value="F:damaged DNA binding"/>
    <property type="evidence" value="ECO:0007669"/>
    <property type="project" value="InterPro"/>
</dbReference>
<evidence type="ECO:0000256" key="5">
    <source>
        <dbReference type="ARBA" id="ARBA00022763"/>
    </source>
</evidence>